<dbReference type="PANTHER" id="PTHR23408:SF3">
    <property type="entry name" value="METHYLMALONIC ACIDURIA TYPE A PROTEIN, MITOCHONDRIAL"/>
    <property type="match status" value="1"/>
</dbReference>
<dbReference type="SMART" id="SM00382">
    <property type="entry name" value="AAA"/>
    <property type="match status" value="1"/>
</dbReference>
<comment type="caution">
    <text evidence="3">The sequence shown here is derived from an EMBL/GenBank/DDBJ whole genome shotgun (WGS) entry which is preliminary data.</text>
</comment>
<evidence type="ECO:0000313" key="4">
    <source>
        <dbReference type="Proteomes" id="UP000664779"/>
    </source>
</evidence>
<proteinExistence type="inferred from homology"/>
<comment type="similarity">
    <text evidence="1">Belongs to the SIMIBI class G3E GTPase family. ArgK/MeaB subfamily.</text>
</comment>
<dbReference type="AlphaFoldDB" id="A0A939ELQ6"/>
<feature type="domain" description="AAA+ ATPase" evidence="2">
    <location>
        <begin position="51"/>
        <end position="220"/>
    </location>
</feature>
<keyword evidence="4" id="KW-1185">Reference proteome</keyword>
<organism evidence="3 4">
    <name type="scientific">Roseibium limicola</name>
    <dbReference type="NCBI Taxonomy" id="2816037"/>
    <lineage>
        <taxon>Bacteria</taxon>
        <taxon>Pseudomonadati</taxon>
        <taxon>Pseudomonadota</taxon>
        <taxon>Alphaproteobacteria</taxon>
        <taxon>Hyphomicrobiales</taxon>
        <taxon>Stappiaceae</taxon>
        <taxon>Roseibium</taxon>
    </lineage>
</organism>
<dbReference type="InterPro" id="IPR027417">
    <property type="entry name" value="P-loop_NTPase"/>
</dbReference>
<dbReference type="Pfam" id="PF03308">
    <property type="entry name" value="MeaB"/>
    <property type="match status" value="1"/>
</dbReference>
<dbReference type="PANTHER" id="PTHR23408">
    <property type="entry name" value="METHYLMALONYL-COA MUTASE"/>
    <property type="match status" value="1"/>
</dbReference>
<dbReference type="EMBL" id="JAFLNF010000002">
    <property type="protein sequence ID" value="MBO0344894.1"/>
    <property type="molecule type" value="Genomic_DNA"/>
</dbReference>
<dbReference type="Proteomes" id="UP000664779">
    <property type="component" value="Unassembled WGS sequence"/>
</dbReference>
<dbReference type="SUPFAM" id="SSF52540">
    <property type="entry name" value="P-loop containing nucleoside triphosphate hydrolases"/>
    <property type="match status" value="1"/>
</dbReference>
<evidence type="ECO:0000256" key="1">
    <source>
        <dbReference type="ARBA" id="ARBA00009625"/>
    </source>
</evidence>
<accession>A0A939ELQ6</accession>
<dbReference type="GO" id="GO:0005737">
    <property type="term" value="C:cytoplasm"/>
    <property type="evidence" value="ECO:0007669"/>
    <property type="project" value="TreeGrafter"/>
</dbReference>
<dbReference type="GO" id="GO:0003924">
    <property type="term" value="F:GTPase activity"/>
    <property type="evidence" value="ECO:0007669"/>
    <property type="project" value="InterPro"/>
</dbReference>
<dbReference type="Gene3D" id="3.40.50.300">
    <property type="entry name" value="P-loop containing nucleotide triphosphate hydrolases"/>
    <property type="match status" value="1"/>
</dbReference>
<evidence type="ECO:0000313" key="3">
    <source>
        <dbReference type="EMBL" id="MBO0344894.1"/>
    </source>
</evidence>
<reference evidence="3" key="1">
    <citation type="submission" date="2021-03" db="EMBL/GenBank/DDBJ databases">
        <title>Roseibium sp. CAU 1637 isolated from Incheon.</title>
        <authorList>
            <person name="Kim W."/>
        </authorList>
    </citation>
    <scope>NUCLEOTIDE SEQUENCE</scope>
    <source>
        <strain evidence="3">CAU 1637</strain>
    </source>
</reference>
<sequence length="332" mass="35465">MRRAVMDEFYDPAALRVLSKRALSRLITRLETAGQEATVAGYLDSLLGLDGGHVLGLTGPPGVGKSTLTRALIHRIRERGQRVAVLAIDPSSRVTGGALLGDRTRLQTDPDDADVFVRSMAAGRRLGGLSEHALAVVTLLRAAFDVVILESVGTGQSEGEVATACDTLCLCMQPGAGDSLQFMKAGIMELPQVIAVTKADLGPAARRTAADINGALSLSKRASTERDPAKTWTVPVVEISSTEGTGLDMLLQSLEGHRHHLQVVEGVGRLRAAQQELWLEEMIRQRFGSFGLEKMAVPAAPDQPVGLSGKDVFQRFLAFSREFEAGISPCES</sequence>
<evidence type="ECO:0000259" key="2">
    <source>
        <dbReference type="SMART" id="SM00382"/>
    </source>
</evidence>
<dbReference type="InterPro" id="IPR003593">
    <property type="entry name" value="AAA+_ATPase"/>
</dbReference>
<protein>
    <submittedName>
        <fullName evidence="3">ATP/GTP-binding protein</fullName>
    </submittedName>
</protein>
<dbReference type="GO" id="GO:0005525">
    <property type="term" value="F:GTP binding"/>
    <property type="evidence" value="ECO:0007669"/>
    <property type="project" value="InterPro"/>
</dbReference>
<name>A0A939ELQ6_9HYPH</name>
<dbReference type="InterPro" id="IPR005129">
    <property type="entry name" value="GTPase_ArgK"/>
</dbReference>
<gene>
    <name evidence="3" type="ORF">J0X15_06680</name>
</gene>